<evidence type="ECO:0000313" key="10">
    <source>
        <dbReference type="Proteomes" id="UP000663844"/>
    </source>
</evidence>
<feature type="coiled-coil region" evidence="6">
    <location>
        <begin position="455"/>
        <end position="514"/>
    </location>
</feature>
<dbReference type="GO" id="GO:0007005">
    <property type="term" value="P:mitochondrion organization"/>
    <property type="evidence" value="ECO:0007669"/>
    <property type="project" value="UniProtKB-ARBA"/>
</dbReference>
<feature type="domain" description="Dynamin N-terminal" evidence="7">
    <location>
        <begin position="74"/>
        <end position="295"/>
    </location>
</feature>
<evidence type="ECO:0000256" key="1">
    <source>
        <dbReference type="ARBA" id="ARBA00004370"/>
    </source>
</evidence>
<dbReference type="GO" id="GO:0003924">
    <property type="term" value="F:GTPase activity"/>
    <property type="evidence" value="ECO:0007669"/>
    <property type="project" value="InterPro"/>
</dbReference>
<dbReference type="Proteomes" id="UP000663844">
    <property type="component" value="Unassembled WGS sequence"/>
</dbReference>
<keyword evidence="3" id="KW-0378">Hydrolase</keyword>
<dbReference type="EMBL" id="CAJNOG010000395">
    <property type="protein sequence ID" value="CAF1218540.1"/>
    <property type="molecule type" value="Genomic_DNA"/>
</dbReference>
<evidence type="ECO:0000313" key="8">
    <source>
        <dbReference type="EMBL" id="CAF1218540.1"/>
    </source>
</evidence>
<dbReference type="SUPFAM" id="SSF52540">
    <property type="entry name" value="P-loop containing nucleoside triphosphate hydrolases"/>
    <property type="match status" value="1"/>
</dbReference>
<gene>
    <name evidence="8" type="ORF">JYZ213_LOCUS27870</name>
    <name evidence="9" type="ORF">OXD698_LOCUS31514</name>
</gene>
<dbReference type="InterPro" id="IPR027417">
    <property type="entry name" value="P-loop_NTPase"/>
</dbReference>
<reference evidence="9" key="1">
    <citation type="submission" date="2021-02" db="EMBL/GenBank/DDBJ databases">
        <authorList>
            <person name="Nowell W R."/>
        </authorList>
    </citation>
    <scope>NUCLEOTIDE SEQUENCE</scope>
</reference>
<dbReference type="GO" id="GO:0016020">
    <property type="term" value="C:membrane"/>
    <property type="evidence" value="ECO:0007669"/>
    <property type="project" value="UniProtKB-SubCell"/>
</dbReference>
<sequence>MDIDVPTLQTELIRFLEDYDELLRDSDKILYRTFTYPDTIQITTDIDLQETLNEIQRKIQDVQVLQIRMPIIAPMKAGKSTIINAHIGGEYLPTRSDAMTAVPTAVALKLGEPDNGNIWLPKLILENQTKNAIETLQSTVTEILRNHFKDDDQSLETLLHSNDHLTTTAKFLRDNPTNFSNTNDHSDEHLSIQKRLTFINELIRISIYLSSYQSDSNMSLNSFLNNIPSIHVNYQPIPNAELNIRYPCQLLFIDTPGPNEAAGVTQLTRFLKNELRKADVILVVVEYGHFNTEIDAKIIDEIKNISHIGYKEGCIYVLISKADQRQRKDMPIDKLRQHVAELYSVNIDHVFELSGKYALIAQNFLTDYRQHGNNIDTRTSNTVKDILEIYCPVDWSERLDDVELREVEMYASRLYNKSGLTKVLDKVLTTVLGEVISRCFKSAILTCQTLNANLKNDIDIRLNGLKQMAEGLRKEIDDLDQDLKALDNIKNIQLEAMKKISDRLENNLKSTFENTLNECNKQVMEIFNENNKKWYDKEKEQQRQNDVEKMEAGQVKVGFIAGGVAGVCVTQTMGGDAAIGLGAIGGSILSLVIVQKLIAYFRKDQNEVEFASEADATTFKNGITELVNNLSKSAYATAEKEVNSICSAACHNFESQISDQMKNILQRAKDRLNSTFNIQQIVLTKIDLKLNQINLDVNDIGRIEPYYPTFFHRLSPITLPKTRDSTWILSRSTIQEKCEEGVKANLKQIQTDIVEHTNKEMKDNFQSLFNDLQAYLLKYQRYAEICLSDKRLTEENQATFISDLEKLRQRVLEKETEVNSFNQSVDWTKLS</sequence>
<dbReference type="EMBL" id="CAJOAZ010003909">
    <property type="protein sequence ID" value="CAF4034556.1"/>
    <property type="molecule type" value="Genomic_DNA"/>
</dbReference>
<evidence type="ECO:0000259" key="7">
    <source>
        <dbReference type="Pfam" id="PF00350"/>
    </source>
</evidence>
<keyword evidence="2" id="KW-0547">Nucleotide-binding</keyword>
<dbReference type="Gene3D" id="3.40.50.300">
    <property type="entry name" value="P-loop containing nucleotide triphosphate hydrolases"/>
    <property type="match status" value="1"/>
</dbReference>
<keyword evidence="6" id="KW-0175">Coiled coil</keyword>
<dbReference type="InterPro" id="IPR027094">
    <property type="entry name" value="Mitofusin_fam"/>
</dbReference>
<name>A0A819QV13_9BILA</name>
<dbReference type="PANTHER" id="PTHR10465:SF0">
    <property type="entry name" value="SARCALUMENIN"/>
    <property type="match status" value="1"/>
</dbReference>
<evidence type="ECO:0000256" key="5">
    <source>
        <dbReference type="ARBA" id="ARBA00023136"/>
    </source>
</evidence>
<comment type="caution">
    <text evidence="9">The sequence shown here is derived from an EMBL/GenBank/DDBJ whole genome shotgun (WGS) entry which is preliminary data.</text>
</comment>
<organism evidence="9 10">
    <name type="scientific">Adineta steineri</name>
    <dbReference type="NCBI Taxonomy" id="433720"/>
    <lineage>
        <taxon>Eukaryota</taxon>
        <taxon>Metazoa</taxon>
        <taxon>Spiralia</taxon>
        <taxon>Gnathifera</taxon>
        <taxon>Rotifera</taxon>
        <taxon>Eurotatoria</taxon>
        <taxon>Bdelloidea</taxon>
        <taxon>Adinetida</taxon>
        <taxon>Adinetidae</taxon>
        <taxon>Adineta</taxon>
    </lineage>
</organism>
<dbReference type="AlphaFoldDB" id="A0A819QV13"/>
<protein>
    <recommendedName>
        <fullName evidence="7">Dynamin N-terminal domain-containing protein</fullName>
    </recommendedName>
</protein>
<keyword evidence="5" id="KW-0472">Membrane</keyword>
<accession>A0A819QV13</accession>
<evidence type="ECO:0000256" key="2">
    <source>
        <dbReference type="ARBA" id="ARBA00022741"/>
    </source>
</evidence>
<evidence type="ECO:0000256" key="6">
    <source>
        <dbReference type="SAM" id="Coils"/>
    </source>
</evidence>
<comment type="subcellular location">
    <subcellularLocation>
        <location evidence="1">Membrane</location>
    </subcellularLocation>
</comment>
<evidence type="ECO:0000313" key="9">
    <source>
        <dbReference type="EMBL" id="CAF4034556.1"/>
    </source>
</evidence>
<dbReference type="Pfam" id="PF00350">
    <property type="entry name" value="Dynamin_N"/>
    <property type="match status" value="1"/>
</dbReference>
<dbReference type="Proteomes" id="UP000663845">
    <property type="component" value="Unassembled WGS sequence"/>
</dbReference>
<dbReference type="InterPro" id="IPR045063">
    <property type="entry name" value="Dynamin_N"/>
</dbReference>
<evidence type="ECO:0000256" key="3">
    <source>
        <dbReference type="ARBA" id="ARBA00022801"/>
    </source>
</evidence>
<proteinExistence type="predicted"/>
<dbReference type="PANTHER" id="PTHR10465">
    <property type="entry name" value="TRANSMEMBRANE GTPASE FZO1"/>
    <property type="match status" value="1"/>
</dbReference>
<keyword evidence="4" id="KW-0342">GTP-binding</keyword>
<dbReference type="GO" id="GO:0005525">
    <property type="term" value="F:GTP binding"/>
    <property type="evidence" value="ECO:0007669"/>
    <property type="project" value="UniProtKB-KW"/>
</dbReference>
<evidence type="ECO:0000256" key="4">
    <source>
        <dbReference type="ARBA" id="ARBA00023134"/>
    </source>
</evidence>